<evidence type="ECO:0008006" key="3">
    <source>
        <dbReference type="Google" id="ProtNLM"/>
    </source>
</evidence>
<comment type="caution">
    <text evidence="1">The sequence shown here is derived from an EMBL/GenBank/DDBJ whole genome shotgun (WGS) entry which is preliminary data.</text>
</comment>
<keyword evidence="2" id="KW-1185">Reference proteome</keyword>
<evidence type="ECO:0000313" key="1">
    <source>
        <dbReference type="EMBL" id="NVD45829.1"/>
    </source>
</evidence>
<accession>A0A850HEY0</accession>
<organism evidence="1 2">
    <name type="scientific">Qipengyuania atrilutea</name>
    <dbReference type="NCBI Taxonomy" id="2744473"/>
    <lineage>
        <taxon>Bacteria</taxon>
        <taxon>Pseudomonadati</taxon>
        <taxon>Pseudomonadota</taxon>
        <taxon>Alphaproteobacteria</taxon>
        <taxon>Sphingomonadales</taxon>
        <taxon>Erythrobacteraceae</taxon>
        <taxon>Qipengyuania</taxon>
    </lineage>
</organism>
<dbReference type="AlphaFoldDB" id="A0A850HEY0"/>
<name>A0A850HEY0_9SPHN</name>
<proteinExistence type="predicted"/>
<dbReference type="EMBL" id="JABWGV010000005">
    <property type="protein sequence ID" value="NVD45829.1"/>
    <property type="molecule type" value="Genomic_DNA"/>
</dbReference>
<dbReference type="RefSeq" id="WP_176268134.1">
    <property type="nucleotide sequence ID" value="NZ_JABWGV010000005.1"/>
</dbReference>
<gene>
    <name evidence="1" type="ORF">HUV48_12510</name>
</gene>
<sequence length="160" mass="18514">MPEAIIVDWYGPYKSKDDLKLEAKEWEDGTCTLYMGVQSHGRVGYIGMTEGPRTRFDNHEKLANADNRTFYIGEIATRGTSGRRKKKHRTDHAAAEHALVAYLQPPLNNQLMKRDLEDCCVVFSRFFSKDDYETPVDVLPKFPRIIAYDSYREEFVAGWQ</sequence>
<protein>
    <recommendedName>
        <fullName evidence="3">GIY-YIG domain-containing protein</fullName>
    </recommendedName>
</protein>
<dbReference type="Proteomes" id="UP000561438">
    <property type="component" value="Unassembled WGS sequence"/>
</dbReference>
<reference evidence="1 2" key="1">
    <citation type="submission" date="2020-06" db="EMBL/GenBank/DDBJ databases">
        <title>Altererythrobacter sp. HHU K3-1.</title>
        <authorList>
            <person name="Zhang D."/>
            <person name="Xue H."/>
        </authorList>
    </citation>
    <scope>NUCLEOTIDE SEQUENCE [LARGE SCALE GENOMIC DNA]</scope>
    <source>
        <strain evidence="1 2">HHU K3-1</strain>
    </source>
</reference>
<evidence type="ECO:0000313" key="2">
    <source>
        <dbReference type="Proteomes" id="UP000561438"/>
    </source>
</evidence>